<evidence type="ECO:0000313" key="4">
    <source>
        <dbReference type="EMBL" id="MBB5715598.1"/>
    </source>
</evidence>
<feature type="domain" description="Autotransporter" evidence="3">
    <location>
        <begin position="785"/>
        <end position="1064"/>
    </location>
</feature>
<comment type="caution">
    <text evidence="4">The sequence shown here is derived from an EMBL/GenBank/DDBJ whole genome shotgun (WGS) entry which is preliminary data.</text>
</comment>
<sequence length="1064" mass="105668">MRLLLASTGLSALVIATTAAAQTTIDTKRTTAIATSSAKAGAPDDVRITSAGSVTPAAGTAVLLDSANKVTNEGTIQVTNADNATGIAAIANGAGTITNAAAGKITIDESYEPVDTDKDGDLDGPFATGTGRAGIRTLGAFTGSVINNGAVTVEGNDDAGIALGGRLTGNLTTDGTISVTGDRSVGVRAGDVAGSVRIAGSVTARGRDATAVAIGGDITGALVVQGSIAATGYRSTTPPTDVSKLDGDDLLQGGPALSIAGNVTGGVILAVPPRDTDSKSTDDDKDSIEDAKEGSAAVVSYGSAAAVQVGAATRAITLESIAGNSLGFGLVIDGGVSGQGTYRGVAGNGLVIGGQGGAVAIAGGLAVNGTVQALATGANATALRIGAGASVPEVRVAGTLNAAGGGSAGNQATALQIDAGASVTTVRNSGTIKATAAGNDGSATAIIDRSGTVTLIENSGGIAATGALASSTRNVAIDLGANTSGATIRQTVSGAAIQGDILLGAGNDNLEVRGGTVTGNVRFGQGRNSFTLAGSGYTGQATFGSGADAVALSGNSVFVGGLDFGGGADTMFLSDQARFSGTLANAGGLALTVTGGLLNVTSTGPVAIGSLYVGSRGALGVTLDTATRTATRYQVAGSAIFDKGAQIAVTLSGIKNAEGRYTLISAGTLTGASNLSTTDVLLPFLYTSALATGTPANEIALDIKRKTAVQLGLNRSGATPFGAIYAALGQDEKVGNAVLAINDGEAFRATVRQFLPDHAGGVFEAVTSGSRAVARMLADGGAPYASKGKLAYWLSPVGYSATKKIGDTAGYDVSGFGGAGGLEAKTKLGGLGVSLGYLRSKVDDDGTANKVDVDQFEVGAYWRGEWGGLRPFARASAAYLKLDSSRSFMGAVGNEPVARTSRADWDGKLYSASGGVSYEGAVGHLTFRPIATLDWYRLTEDAHDEAGGGKAFDLTVGRRVSDEFAGTAAMNVGLAFGEQEYGWFHIEAEGGRRAILGGGLGTTRGQYAGGQAFTLVPEARTDGWVGRLRAVGGNNLFRLGGEVSAEERYNRAALALRVSLQVGM</sequence>
<organism evidence="4 5">
    <name type="scientific">Sphingomonas aerophila</name>
    <dbReference type="NCBI Taxonomy" id="1344948"/>
    <lineage>
        <taxon>Bacteria</taxon>
        <taxon>Pseudomonadati</taxon>
        <taxon>Pseudomonadota</taxon>
        <taxon>Alphaproteobacteria</taxon>
        <taxon>Sphingomonadales</taxon>
        <taxon>Sphingomonadaceae</taxon>
        <taxon>Sphingomonas</taxon>
    </lineage>
</organism>
<dbReference type="PROSITE" id="PS51208">
    <property type="entry name" value="AUTOTRANSPORTER"/>
    <property type="match status" value="1"/>
</dbReference>
<accession>A0A7W9EWJ2</accession>
<dbReference type="SMART" id="SM00869">
    <property type="entry name" value="Autotransporter"/>
    <property type="match status" value="1"/>
</dbReference>
<dbReference type="Proteomes" id="UP000546200">
    <property type="component" value="Unassembled WGS sequence"/>
</dbReference>
<dbReference type="EMBL" id="JACIJK010000007">
    <property type="protein sequence ID" value="MBB5715598.1"/>
    <property type="molecule type" value="Genomic_DNA"/>
</dbReference>
<evidence type="ECO:0000256" key="1">
    <source>
        <dbReference type="SAM" id="MobiDB-lite"/>
    </source>
</evidence>
<dbReference type="RefSeq" id="WP_184058087.1">
    <property type="nucleotide sequence ID" value="NZ_JACIJK010000007.1"/>
</dbReference>
<dbReference type="InterPro" id="IPR005546">
    <property type="entry name" value="Autotransporte_beta"/>
</dbReference>
<dbReference type="InterPro" id="IPR036709">
    <property type="entry name" value="Autotransporte_beta_dom_sf"/>
</dbReference>
<dbReference type="AlphaFoldDB" id="A0A7W9EWJ2"/>
<evidence type="ECO:0000256" key="2">
    <source>
        <dbReference type="SAM" id="SignalP"/>
    </source>
</evidence>
<keyword evidence="5" id="KW-1185">Reference proteome</keyword>
<feature type="chain" id="PRO_5031334208" evidence="2">
    <location>
        <begin position="22"/>
        <end position="1064"/>
    </location>
</feature>
<evidence type="ECO:0000313" key="5">
    <source>
        <dbReference type="Proteomes" id="UP000546200"/>
    </source>
</evidence>
<feature type="signal peptide" evidence="2">
    <location>
        <begin position="1"/>
        <end position="21"/>
    </location>
</feature>
<dbReference type="Gene3D" id="2.40.128.130">
    <property type="entry name" value="Autotransporter beta-domain"/>
    <property type="match status" value="1"/>
</dbReference>
<dbReference type="SUPFAM" id="SSF103515">
    <property type="entry name" value="Autotransporter"/>
    <property type="match status" value="1"/>
</dbReference>
<keyword evidence="2" id="KW-0732">Signal</keyword>
<protein>
    <submittedName>
        <fullName evidence="4">Uncharacterized protein with beta-barrel porin domain</fullName>
    </submittedName>
</protein>
<evidence type="ECO:0000259" key="3">
    <source>
        <dbReference type="PROSITE" id="PS51208"/>
    </source>
</evidence>
<feature type="region of interest" description="Disordered" evidence="1">
    <location>
        <begin position="270"/>
        <end position="291"/>
    </location>
</feature>
<name>A0A7W9EWJ2_9SPHN</name>
<feature type="compositionally biased region" description="Basic and acidic residues" evidence="1">
    <location>
        <begin position="274"/>
        <end position="291"/>
    </location>
</feature>
<gene>
    <name evidence="4" type="ORF">FHS94_002453</name>
</gene>
<dbReference type="Pfam" id="PF03797">
    <property type="entry name" value="Autotransporter"/>
    <property type="match status" value="1"/>
</dbReference>
<reference evidence="4 5" key="1">
    <citation type="submission" date="2020-08" db="EMBL/GenBank/DDBJ databases">
        <title>Genomic Encyclopedia of Type Strains, Phase IV (KMG-IV): sequencing the most valuable type-strain genomes for metagenomic binning, comparative biology and taxonomic classification.</title>
        <authorList>
            <person name="Goeker M."/>
        </authorList>
    </citation>
    <scope>NUCLEOTIDE SEQUENCE [LARGE SCALE GENOMIC DNA]</scope>
    <source>
        <strain evidence="4 5">DSM 100044</strain>
    </source>
</reference>
<proteinExistence type="predicted"/>